<dbReference type="Proteomes" id="UP000242791">
    <property type="component" value="Unassembled WGS sequence"/>
</dbReference>
<feature type="non-terminal residue" evidence="1">
    <location>
        <position position="1"/>
    </location>
</feature>
<keyword evidence="2" id="KW-1185">Reference proteome</keyword>
<accession>A0A1J9QA22</accession>
<sequence>GKEDQSQLTGGIKVPKQGGFVVAGPLFLLQVIVTSSDEARRDAAAG</sequence>
<dbReference type="EMBL" id="LGTZ01000465">
    <property type="protein sequence ID" value="OJD24914.1"/>
    <property type="molecule type" value="Genomic_DNA"/>
</dbReference>
<protein>
    <submittedName>
        <fullName evidence="1">Uncharacterized protein</fullName>
    </submittedName>
</protein>
<evidence type="ECO:0000313" key="1">
    <source>
        <dbReference type="EMBL" id="OJD24914.1"/>
    </source>
</evidence>
<comment type="caution">
    <text evidence="1">The sequence shown here is derived from an EMBL/GenBank/DDBJ whole genome shotgun (WGS) entry which is preliminary data.</text>
</comment>
<proteinExistence type="predicted"/>
<name>A0A1J9QA22_9EURO</name>
<reference evidence="1 2" key="1">
    <citation type="submission" date="2015-08" db="EMBL/GenBank/DDBJ databases">
        <title>Emmonsia species relationships and genome sequence.</title>
        <authorList>
            <person name="Cuomo C.A."/>
            <person name="Schwartz I.S."/>
            <person name="Kenyon C."/>
            <person name="De Hoog G.S."/>
            <person name="Govender N.P."/>
            <person name="Botha A."/>
            <person name="Moreno L."/>
            <person name="De Vries M."/>
            <person name="Munoz J.F."/>
            <person name="Stielow J.B."/>
        </authorList>
    </citation>
    <scope>NUCLEOTIDE SEQUENCE [LARGE SCALE GENOMIC DNA]</scope>
    <source>
        <strain evidence="1 2">EI222</strain>
    </source>
</reference>
<dbReference type="VEuPathDB" id="FungiDB:ACJ73_03716"/>
<dbReference type="AlphaFoldDB" id="A0A1J9QA22"/>
<organism evidence="1 2">
    <name type="scientific">Blastomyces percursus</name>
    <dbReference type="NCBI Taxonomy" id="1658174"/>
    <lineage>
        <taxon>Eukaryota</taxon>
        <taxon>Fungi</taxon>
        <taxon>Dikarya</taxon>
        <taxon>Ascomycota</taxon>
        <taxon>Pezizomycotina</taxon>
        <taxon>Eurotiomycetes</taxon>
        <taxon>Eurotiomycetidae</taxon>
        <taxon>Onygenales</taxon>
        <taxon>Ajellomycetaceae</taxon>
        <taxon>Blastomyces</taxon>
    </lineage>
</organism>
<evidence type="ECO:0000313" key="2">
    <source>
        <dbReference type="Proteomes" id="UP000242791"/>
    </source>
</evidence>
<gene>
    <name evidence="1" type="ORF">ACJ73_03716</name>
</gene>